<reference evidence="16" key="2">
    <citation type="submission" date="2025-09" db="UniProtKB">
        <authorList>
            <consortium name="Ensembl"/>
        </authorList>
    </citation>
    <scope>IDENTIFICATION</scope>
</reference>
<dbReference type="InterPro" id="IPR017452">
    <property type="entry name" value="GPCR_Rhodpsn_7TM"/>
</dbReference>
<keyword evidence="3 14" id="KW-0716">Sensory transduction</keyword>
<comment type="subcellular location">
    <subcellularLocation>
        <location evidence="1 14">Cell membrane</location>
        <topology evidence="1 14">Multi-pass membrane protein</topology>
    </subcellularLocation>
</comment>
<evidence type="ECO:0000313" key="16">
    <source>
        <dbReference type="Ensembl" id="ENSPMGP00000003176.1"/>
    </source>
</evidence>
<evidence type="ECO:0000256" key="11">
    <source>
        <dbReference type="ARBA" id="ARBA00023180"/>
    </source>
</evidence>
<comment type="similarity">
    <text evidence="13">Belongs to the G-protein coupled receptor 1 family.</text>
</comment>
<keyword evidence="11" id="KW-0325">Glycoprotein</keyword>
<evidence type="ECO:0000256" key="10">
    <source>
        <dbReference type="ARBA" id="ARBA00023170"/>
    </source>
</evidence>
<dbReference type="Proteomes" id="UP000261520">
    <property type="component" value="Unplaced"/>
</dbReference>
<keyword evidence="6 14" id="KW-1133">Transmembrane helix</keyword>
<keyword evidence="17" id="KW-1185">Reference proteome</keyword>
<dbReference type="AlphaFoldDB" id="A0A3B3ZFJ5"/>
<evidence type="ECO:0000256" key="5">
    <source>
        <dbReference type="ARBA" id="ARBA00022725"/>
    </source>
</evidence>
<dbReference type="GO" id="GO:0005549">
    <property type="term" value="F:odorant binding"/>
    <property type="evidence" value="ECO:0007669"/>
    <property type="project" value="TreeGrafter"/>
</dbReference>
<dbReference type="GO" id="GO:0004984">
    <property type="term" value="F:olfactory receptor activity"/>
    <property type="evidence" value="ECO:0007669"/>
    <property type="project" value="InterPro"/>
</dbReference>
<evidence type="ECO:0000256" key="7">
    <source>
        <dbReference type="ARBA" id="ARBA00023040"/>
    </source>
</evidence>
<evidence type="ECO:0000256" key="2">
    <source>
        <dbReference type="ARBA" id="ARBA00022475"/>
    </source>
</evidence>
<feature type="transmembrane region" description="Helical" evidence="14">
    <location>
        <begin position="97"/>
        <end position="115"/>
    </location>
</feature>
<feature type="transmembrane region" description="Helical" evidence="14">
    <location>
        <begin position="135"/>
        <end position="158"/>
    </location>
</feature>
<dbReference type="PRINTS" id="PR00237">
    <property type="entry name" value="GPCRRHODOPSN"/>
</dbReference>
<dbReference type="Pfam" id="PF13853">
    <property type="entry name" value="7tm_4"/>
    <property type="match status" value="1"/>
</dbReference>
<dbReference type="Ensembl" id="ENSPMGT00000003369.1">
    <property type="protein sequence ID" value="ENSPMGP00000003176.1"/>
    <property type="gene ID" value="ENSPMGG00000002757.1"/>
</dbReference>
<proteinExistence type="inferred from homology"/>
<keyword evidence="9" id="KW-1015">Disulfide bond</keyword>
<keyword evidence="12 13" id="KW-0807">Transducer</keyword>
<evidence type="ECO:0000256" key="12">
    <source>
        <dbReference type="ARBA" id="ARBA00023224"/>
    </source>
</evidence>
<evidence type="ECO:0000259" key="15">
    <source>
        <dbReference type="PROSITE" id="PS50262"/>
    </source>
</evidence>
<name>A0A3B3ZFJ5_9GOBI</name>
<feature type="transmembrane region" description="Helical" evidence="14">
    <location>
        <begin position="20"/>
        <end position="44"/>
    </location>
</feature>
<keyword evidence="10 13" id="KW-0675">Receptor</keyword>
<dbReference type="InterPro" id="IPR000725">
    <property type="entry name" value="Olfact_rcpt"/>
</dbReference>
<evidence type="ECO:0000256" key="1">
    <source>
        <dbReference type="ARBA" id="ARBA00004651"/>
    </source>
</evidence>
<evidence type="ECO:0000256" key="14">
    <source>
        <dbReference type="RuleBase" id="RU363047"/>
    </source>
</evidence>
<dbReference type="PANTHER" id="PTHR26451:SF885">
    <property type="entry name" value="OLFACTORY RECEPTOR"/>
    <property type="match status" value="1"/>
</dbReference>
<dbReference type="PANTHER" id="PTHR26451">
    <property type="entry name" value="G_PROTEIN_RECEP_F1_2 DOMAIN-CONTAINING PROTEIN"/>
    <property type="match status" value="1"/>
</dbReference>
<feature type="domain" description="G-protein coupled receptors family 1 profile" evidence="15">
    <location>
        <begin position="36"/>
        <end position="284"/>
    </location>
</feature>
<reference evidence="16" key="1">
    <citation type="submission" date="2025-08" db="UniProtKB">
        <authorList>
            <consortium name="Ensembl"/>
        </authorList>
    </citation>
    <scope>IDENTIFICATION</scope>
</reference>
<feature type="transmembrane region" description="Helical" evidence="14">
    <location>
        <begin position="266"/>
        <end position="286"/>
    </location>
</feature>
<feature type="transmembrane region" description="Helical" evidence="14">
    <location>
        <begin position="191"/>
        <end position="212"/>
    </location>
</feature>
<evidence type="ECO:0000256" key="3">
    <source>
        <dbReference type="ARBA" id="ARBA00022606"/>
    </source>
</evidence>
<keyword evidence="5 14" id="KW-0552">Olfaction</keyword>
<sequence length="313" mass="35813">MYNLVTFSMPAFALLKADKYELFALFLTLYIITITLNISLITVISKNKSLHQPMNIFSCLLAANEIYGTTALLPALLSNVLSRSKDISLALCQTQLYAIHTYAITEFTVLAAMSYDRYMAICFPLTYHTFMSKRVFRMILLTWLYPLVAFFLVFALTIRLKICKNTIDKVYCLNYLLVQLSCTNTALENTVGLLSVALYTGPQLIMVIYSYVHILRICLKTFCKSKLKALRTCIPHLLSLSNYSVGCFFEIAQGRINNTLSYQTKLFLALYFLIFPPILNPVIYGLSIQVIRVSMLVHLTLNKYKYVHLSYYP</sequence>
<dbReference type="STRING" id="409849.ENSPMGP00000003176"/>
<dbReference type="SUPFAM" id="SSF81321">
    <property type="entry name" value="Family A G protein-coupled receptor-like"/>
    <property type="match status" value="1"/>
</dbReference>
<keyword evidence="7 13" id="KW-0297">G-protein coupled receptor</keyword>
<keyword evidence="4 13" id="KW-0812">Transmembrane</keyword>
<evidence type="ECO:0000256" key="13">
    <source>
        <dbReference type="RuleBase" id="RU000688"/>
    </source>
</evidence>
<dbReference type="InterPro" id="IPR052921">
    <property type="entry name" value="GPCR1_Superfamily_Member"/>
</dbReference>
<dbReference type="GO" id="GO:0004930">
    <property type="term" value="F:G protein-coupled receptor activity"/>
    <property type="evidence" value="ECO:0007669"/>
    <property type="project" value="UniProtKB-KW"/>
</dbReference>
<dbReference type="PROSITE" id="PS00237">
    <property type="entry name" value="G_PROTEIN_RECEP_F1_1"/>
    <property type="match status" value="1"/>
</dbReference>
<evidence type="ECO:0000313" key="17">
    <source>
        <dbReference type="Proteomes" id="UP000261520"/>
    </source>
</evidence>
<protein>
    <recommendedName>
        <fullName evidence="14">Olfactory receptor</fullName>
    </recommendedName>
</protein>
<keyword evidence="8 14" id="KW-0472">Membrane</keyword>
<evidence type="ECO:0000256" key="9">
    <source>
        <dbReference type="ARBA" id="ARBA00023157"/>
    </source>
</evidence>
<dbReference type="InterPro" id="IPR000276">
    <property type="entry name" value="GPCR_Rhodpsn"/>
</dbReference>
<evidence type="ECO:0000256" key="6">
    <source>
        <dbReference type="ARBA" id="ARBA00022989"/>
    </source>
</evidence>
<evidence type="ECO:0000256" key="8">
    <source>
        <dbReference type="ARBA" id="ARBA00023136"/>
    </source>
</evidence>
<feature type="transmembrane region" description="Helical" evidence="14">
    <location>
        <begin position="56"/>
        <end position="77"/>
    </location>
</feature>
<accession>A0A3B3ZFJ5</accession>
<dbReference type="FunFam" id="1.20.1070.10:FF:000024">
    <property type="entry name" value="Olfactory receptor"/>
    <property type="match status" value="1"/>
</dbReference>
<dbReference type="PROSITE" id="PS50262">
    <property type="entry name" value="G_PROTEIN_RECEP_F1_2"/>
    <property type="match status" value="1"/>
</dbReference>
<organism evidence="16 17">
    <name type="scientific">Periophthalmus magnuspinnatus</name>
    <dbReference type="NCBI Taxonomy" id="409849"/>
    <lineage>
        <taxon>Eukaryota</taxon>
        <taxon>Metazoa</taxon>
        <taxon>Chordata</taxon>
        <taxon>Craniata</taxon>
        <taxon>Vertebrata</taxon>
        <taxon>Euteleostomi</taxon>
        <taxon>Actinopterygii</taxon>
        <taxon>Neopterygii</taxon>
        <taxon>Teleostei</taxon>
        <taxon>Neoteleostei</taxon>
        <taxon>Acanthomorphata</taxon>
        <taxon>Gobiaria</taxon>
        <taxon>Gobiiformes</taxon>
        <taxon>Gobioidei</taxon>
        <taxon>Gobiidae</taxon>
        <taxon>Oxudercinae</taxon>
        <taxon>Periophthalmus</taxon>
    </lineage>
</organism>
<evidence type="ECO:0000256" key="4">
    <source>
        <dbReference type="ARBA" id="ARBA00022692"/>
    </source>
</evidence>
<dbReference type="Gene3D" id="1.20.1070.10">
    <property type="entry name" value="Rhodopsin 7-helix transmembrane proteins"/>
    <property type="match status" value="1"/>
</dbReference>
<dbReference type="PRINTS" id="PR00245">
    <property type="entry name" value="OLFACTORYR"/>
</dbReference>
<keyword evidence="2 14" id="KW-1003">Cell membrane</keyword>
<dbReference type="GO" id="GO:0005886">
    <property type="term" value="C:plasma membrane"/>
    <property type="evidence" value="ECO:0007669"/>
    <property type="project" value="UniProtKB-SubCell"/>
</dbReference>